<dbReference type="Pfam" id="PF26341">
    <property type="entry name" value="AAA_SelU"/>
    <property type="match status" value="1"/>
</dbReference>
<dbReference type="NCBIfam" id="TIGR03167">
    <property type="entry name" value="tRNA_sel_U_synt"/>
    <property type="match status" value="1"/>
</dbReference>
<dbReference type="STRING" id="1121307.CLCY_1c02090"/>
<protein>
    <submittedName>
        <fullName evidence="3">tRNA 2-selenouridine synthase SelU</fullName>
        <ecNumber evidence="3">2.9.1.-</ecNumber>
    </submittedName>
</protein>
<dbReference type="InterPro" id="IPR017582">
    <property type="entry name" value="SelU"/>
</dbReference>
<accession>A0A0J8D467</accession>
<reference evidence="3 4" key="1">
    <citation type="submission" date="2015-06" db="EMBL/GenBank/DDBJ databases">
        <title>Draft genome sequence of the purine-degrading Clostridium cylindrosporum HC-1 (DSM 605).</title>
        <authorList>
            <person name="Poehlein A."/>
            <person name="Schiel-Bengelsdorf B."/>
            <person name="Bengelsdorf F."/>
            <person name="Daniel R."/>
            <person name="Duerre P."/>
        </authorList>
    </citation>
    <scope>NUCLEOTIDE SEQUENCE [LARGE SCALE GENOMIC DNA]</scope>
    <source>
        <strain evidence="3 4">DSM 605</strain>
    </source>
</reference>
<dbReference type="RefSeq" id="WP_053083322.1">
    <property type="nucleotide sequence ID" value="NZ_LFVU01000028.1"/>
</dbReference>
<dbReference type="InterPro" id="IPR001763">
    <property type="entry name" value="Rhodanese-like_dom"/>
</dbReference>
<dbReference type="NCBIfam" id="NF008750">
    <property type="entry name" value="PRK11784.1-2"/>
    <property type="match status" value="1"/>
</dbReference>
<dbReference type="SMART" id="SM00450">
    <property type="entry name" value="RHOD"/>
    <property type="match status" value="1"/>
</dbReference>
<gene>
    <name evidence="3" type="primary">selU</name>
    <name evidence="3" type="ORF">CLCY_1c02090</name>
</gene>
<name>A0A0J8D467_CLOCY</name>
<dbReference type="AlphaFoldDB" id="A0A0J8D467"/>
<evidence type="ECO:0000259" key="2">
    <source>
        <dbReference type="PROSITE" id="PS50206"/>
    </source>
</evidence>
<evidence type="ECO:0000313" key="4">
    <source>
        <dbReference type="Proteomes" id="UP000036756"/>
    </source>
</evidence>
<dbReference type="InterPro" id="IPR036873">
    <property type="entry name" value="Rhodanese-like_dom_sf"/>
</dbReference>
<dbReference type="GO" id="GO:0002098">
    <property type="term" value="P:tRNA wobble uridine modification"/>
    <property type="evidence" value="ECO:0007669"/>
    <property type="project" value="InterPro"/>
</dbReference>
<dbReference type="EC" id="2.9.1.-" evidence="3"/>
<dbReference type="GO" id="GO:0043828">
    <property type="term" value="F:tRNA 2-selenouridine synthase activity"/>
    <property type="evidence" value="ECO:0007669"/>
    <property type="project" value="InterPro"/>
</dbReference>
<comment type="caution">
    <text evidence="3">The sequence shown here is derived from an EMBL/GenBank/DDBJ whole genome shotgun (WGS) entry which is preliminary data.</text>
</comment>
<dbReference type="InterPro" id="IPR027417">
    <property type="entry name" value="P-loop_NTPase"/>
</dbReference>
<dbReference type="Gene3D" id="3.40.250.10">
    <property type="entry name" value="Rhodanese-like domain"/>
    <property type="match status" value="1"/>
</dbReference>
<organism evidence="3 4">
    <name type="scientific">Clostridium cylindrosporum DSM 605</name>
    <dbReference type="NCBI Taxonomy" id="1121307"/>
    <lineage>
        <taxon>Bacteria</taxon>
        <taxon>Bacillati</taxon>
        <taxon>Bacillota</taxon>
        <taxon>Clostridia</taxon>
        <taxon>Eubacteriales</taxon>
        <taxon>Clostridiaceae</taxon>
        <taxon>Clostridium</taxon>
    </lineage>
</organism>
<dbReference type="Proteomes" id="UP000036756">
    <property type="component" value="Unassembled WGS sequence"/>
</dbReference>
<feature type="domain" description="Rhodanese" evidence="2">
    <location>
        <begin position="15"/>
        <end position="137"/>
    </location>
</feature>
<dbReference type="EMBL" id="LFVU01000028">
    <property type="protein sequence ID" value="KMT20975.1"/>
    <property type="molecule type" value="Genomic_DNA"/>
</dbReference>
<keyword evidence="3" id="KW-0808">Transferase</keyword>
<dbReference type="PATRIC" id="fig|1121307.3.peg.572"/>
<dbReference type="PANTHER" id="PTHR30401">
    <property type="entry name" value="TRNA 2-SELENOURIDINE SYNTHASE"/>
    <property type="match status" value="1"/>
</dbReference>
<dbReference type="Gene3D" id="3.40.50.300">
    <property type="entry name" value="P-loop containing nucleotide triphosphate hydrolases"/>
    <property type="match status" value="1"/>
</dbReference>
<proteinExistence type="predicted"/>
<dbReference type="InterPro" id="IPR058840">
    <property type="entry name" value="AAA_SelU"/>
</dbReference>
<evidence type="ECO:0000313" key="3">
    <source>
        <dbReference type="EMBL" id="KMT20975.1"/>
    </source>
</evidence>
<dbReference type="PROSITE" id="PS50206">
    <property type="entry name" value="RHODANESE_3"/>
    <property type="match status" value="1"/>
</dbReference>
<keyword evidence="4" id="KW-1185">Reference proteome</keyword>
<dbReference type="SUPFAM" id="SSF52540">
    <property type="entry name" value="P-loop containing nucleoside triphosphate hydrolases"/>
    <property type="match status" value="1"/>
</dbReference>
<evidence type="ECO:0000256" key="1">
    <source>
        <dbReference type="ARBA" id="ARBA00023266"/>
    </source>
</evidence>
<dbReference type="NCBIfam" id="NF008752">
    <property type="entry name" value="PRK11784.1-4"/>
    <property type="match status" value="1"/>
</dbReference>
<dbReference type="PANTHER" id="PTHR30401:SF0">
    <property type="entry name" value="TRNA 2-SELENOURIDINE SYNTHASE"/>
    <property type="match status" value="1"/>
</dbReference>
<sequence length="343" mass="39541">MIRTIDYKKIDDDEIKDSYVIIDVRSPKEFRRATIPGAINIPIFSDEEREEIGTVYVKDSVEKAKHLGVIAASKKLPEIYDKIQKLQRKYKMIIFFCERGGMRSSSLVSFLYTVGINSFKLLGGYKAYRGFINENLPRKVEQVRFIVLHGNTGVGKTKLLKRLSEEGFDILDLEGCANNRGSLFGDIGLGDENSQKYFESLVYNTLKKRKGNIVFVEAESKRIGHVIIPDYIYSLMKSGNHININADLSSRVANIMEDYVHNNVDELIEHIDKLSKYISSKNIEKYKKEILDGKYKGVIEELMLKYYDPLYENKIYNYSLEVDNSNIDFACKHIKAWINSSYK</sequence>
<dbReference type="OrthoDB" id="9808735at2"/>
<dbReference type="SUPFAM" id="SSF52821">
    <property type="entry name" value="Rhodanese/Cell cycle control phosphatase"/>
    <property type="match status" value="1"/>
</dbReference>
<dbReference type="Pfam" id="PF00581">
    <property type="entry name" value="Rhodanese"/>
    <property type="match status" value="1"/>
</dbReference>
<keyword evidence="1" id="KW-0711">Selenium</keyword>